<keyword evidence="2" id="KW-0012">Acyltransferase</keyword>
<dbReference type="Pfam" id="PF07167">
    <property type="entry name" value="PhaC_N"/>
    <property type="match status" value="1"/>
</dbReference>
<dbReference type="eggNOG" id="COG3243">
    <property type="taxonomic scope" value="Bacteria"/>
</dbReference>
<dbReference type="AlphaFoldDB" id="Q21U70"/>
<dbReference type="InterPro" id="IPR010941">
    <property type="entry name" value="PhaC_N"/>
</dbReference>
<keyword evidence="6" id="KW-1185">Reference proteome</keyword>
<dbReference type="GO" id="GO:0016746">
    <property type="term" value="F:acyltransferase activity"/>
    <property type="evidence" value="ECO:0007669"/>
    <property type="project" value="UniProtKB-KW"/>
</dbReference>
<gene>
    <name evidence="5" type="ordered locus">Rfer_2972</name>
</gene>
<protein>
    <submittedName>
        <fullName evidence="5">Poly-beta-hydroxybutyrate polymerase-like</fullName>
    </submittedName>
</protein>
<dbReference type="ESTHER" id="rhofd-q21u70">
    <property type="family name" value="PhaC_cen_dom"/>
</dbReference>
<keyword evidence="1" id="KW-0808">Transferase</keyword>
<sequence length="612" mass="67614">MKKSIPLPPPTERQLAAAQALDEAFHSQLAKVNLGLSPISLALAYADWAMHLATSPGQQMLLAQRALALSQQALSSPWQEQLASDDASQPAPVDDPRFSDPGWRHWPFNVLKESFKATSSWWHEASQVEGVSSHHRHVVDFFNRQGLDALSPSNLPVTNPEAIKKGKESLGQSWLKGYQHLALDLLERSQHTGGASRTALKPLPFKVGQDVAVTPGKVVFRNHLIELIQYTPTTAGVYPEPLLIVPSCIMKYYILDLSPGNSMVRYLVGQGHTVFMISWRNPDASDRELGMQDYLQLGVMEAMAAVKSLTGAPRIHALGYCLGGTFLAIVAAALGARQPQSHRRGQGKNQHRRREDAVALDTMPELASVTLLAAQTDFSEPGELGVFIDDDQLKTLRESMARTGYLSGRQMAGSFQFLNSRDLVWSRNTRRYLLGQDEVGNDMMSWNADVTRLPERMHNEYLSSLFLNNALATGNYRVAGVGVALMDIRAPLLVVGTQRDHVSPWQSVYKIHLLTDTQTTFILAAGGHNAGIVSEPGHRGRSYQMDCMEKGHAWTEPDDWAAHAPLFEGSWWEAMHRWLQERSGKPVPPPAINPATVLGDAPGDYVMARYAD</sequence>
<dbReference type="InterPro" id="IPR051321">
    <property type="entry name" value="PHA/PHB_synthase"/>
</dbReference>
<dbReference type="PANTHER" id="PTHR36837">
    <property type="entry name" value="POLY(3-HYDROXYALKANOATE) POLYMERASE SUBUNIT PHAC"/>
    <property type="match status" value="1"/>
</dbReference>
<evidence type="ECO:0000259" key="4">
    <source>
        <dbReference type="Pfam" id="PF12551"/>
    </source>
</evidence>
<dbReference type="SUPFAM" id="SSF53474">
    <property type="entry name" value="alpha/beta-Hydrolases"/>
    <property type="match status" value="1"/>
</dbReference>
<evidence type="ECO:0000259" key="3">
    <source>
        <dbReference type="Pfam" id="PF07167"/>
    </source>
</evidence>
<evidence type="ECO:0000256" key="2">
    <source>
        <dbReference type="ARBA" id="ARBA00023315"/>
    </source>
</evidence>
<dbReference type="PANTHER" id="PTHR36837:SF5">
    <property type="entry name" value="POLY-3-HYDROXYBUTYRATE SYNTHASE"/>
    <property type="match status" value="1"/>
</dbReference>
<dbReference type="HOGENOM" id="CLU_017387_1_0_4"/>
<dbReference type="KEGG" id="rfr:Rfer_2972"/>
<feature type="domain" description="Poly-beta-hydroxybutyrate polymerase N-terminal" evidence="4">
    <location>
        <begin position="17"/>
        <end position="57"/>
    </location>
</feature>
<dbReference type="InterPro" id="IPR022211">
    <property type="entry name" value="PHBC_N"/>
</dbReference>
<reference evidence="6" key="1">
    <citation type="submission" date="2006-02" db="EMBL/GenBank/DDBJ databases">
        <title>Complete sequence of chromosome of Rhodoferax ferrireducens DSM 15236.</title>
        <authorList>
            <person name="Copeland A."/>
            <person name="Lucas S."/>
            <person name="Lapidus A."/>
            <person name="Barry K."/>
            <person name="Detter J.C."/>
            <person name="Glavina del Rio T."/>
            <person name="Hammon N."/>
            <person name="Israni S."/>
            <person name="Pitluck S."/>
            <person name="Brettin T."/>
            <person name="Bruce D."/>
            <person name="Han C."/>
            <person name="Tapia R."/>
            <person name="Gilna P."/>
            <person name="Kiss H."/>
            <person name="Schmutz J."/>
            <person name="Larimer F."/>
            <person name="Land M."/>
            <person name="Kyrpides N."/>
            <person name="Ivanova N."/>
            <person name="Richardson P."/>
        </authorList>
    </citation>
    <scope>NUCLEOTIDE SEQUENCE [LARGE SCALE GENOMIC DNA]</scope>
    <source>
        <strain evidence="6">ATCC BAA-621 / DSM 15236 / T118</strain>
    </source>
</reference>
<proteinExistence type="predicted"/>
<evidence type="ECO:0000313" key="6">
    <source>
        <dbReference type="Proteomes" id="UP000008332"/>
    </source>
</evidence>
<dbReference type="RefSeq" id="WP_011465249.1">
    <property type="nucleotide sequence ID" value="NC_007908.1"/>
</dbReference>
<dbReference type="Pfam" id="PF12551">
    <property type="entry name" value="PHBC_N"/>
    <property type="match status" value="1"/>
</dbReference>
<dbReference type="Proteomes" id="UP000008332">
    <property type="component" value="Chromosome"/>
</dbReference>
<dbReference type="OrthoDB" id="7208816at2"/>
<accession>Q21U70</accession>
<dbReference type="GO" id="GO:0042619">
    <property type="term" value="P:poly-hydroxybutyrate biosynthetic process"/>
    <property type="evidence" value="ECO:0007669"/>
    <property type="project" value="InterPro"/>
</dbReference>
<dbReference type="Gene3D" id="3.40.50.1820">
    <property type="entry name" value="alpha/beta hydrolase"/>
    <property type="match status" value="1"/>
</dbReference>
<dbReference type="EMBL" id="CP000267">
    <property type="protein sequence ID" value="ABD70683.1"/>
    <property type="molecule type" value="Genomic_DNA"/>
</dbReference>
<evidence type="ECO:0000313" key="5">
    <source>
        <dbReference type="EMBL" id="ABD70683.1"/>
    </source>
</evidence>
<feature type="domain" description="Poly-beta-hydroxybutyrate polymerase N-terminal" evidence="3">
    <location>
        <begin position="95"/>
        <end position="267"/>
    </location>
</feature>
<name>Q21U70_ALBFT</name>
<evidence type="ECO:0000256" key="1">
    <source>
        <dbReference type="ARBA" id="ARBA00022679"/>
    </source>
</evidence>
<dbReference type="InterPro" id="IPR029058">
    <property type="entry name" value="AB_hydrolase_fold"/>
</dbReference>
<dbReference type="STRING" id="338969.Rfer_2972"/>
<organism evidence="5 6">
    <name type="scientific">Albidiferax ferrireducens (strain ATCC BAA-621 / DSM 15236 / T118)</name>
    <name type="common">Rhodoferax ferrireducens</name>
    <dbReference type="NCBI Taxonomy" id="338969"/>
    <lineage>
        <taxon>Bacteria</taxon>
        <taxon>Pseudomonadati</taxon>
        <taxon>Pseudomonadota</taxon>
        <taxon>Betaproteobacteria</taxon>
        <taxon>Burkholderiales</taxon>
        <taxon>Comamonadaceae</taxon>
        <taxon>Rhodoferax</taxon>
    </lineage>
</organism>